<dbReference type="InterPro" id="IPR014043">
    <property type="entry name" value="Acyl_transferase_dom"/>
</dbReference>
<feature type="domain" description="Carrier" evidence="10">
    <location>
        <begin position="1451"/>
        <end position="1526"/>
    </location>
</feature>
<feature type="active site" description="Proton donor; for dehydratase activity" evidence="8">
    <location>
        <position position="2642"/>
    </location>
</feature>
<keyword evidence="7" id="KW-0012">Acyltransferase</keyword>
<dbReference type="CDD" id="cd00833">
    <property type="entry name" value="PKS"/>
    <property type="match status" value="3"/>
</dbReference>
<dbReference type="Gene3D" id="3.30.70.3290">
    <property type="match status" value="3"/>
</dbReference>
<dbReference type="PROSITE" id="PS00606">
    <property type="entry name" value="KS3_1"/>
    <property type="match status" value="3"/>
</dbReference>
<evidence type="ECO:0000256" key="6">
    <source>
        <dbReference type="ARBA" id="ARBA00023268"/>
    </source>
</evidence>
<dbReference type="InterPro" id="IPR009081">
    <property type="entry name" value="PP-bd_ACP"/>
</dbReference>
<proteinExistence type="predicted"/>
<dbReference type="Pfam" id="PF08659">
    <property type="entry name" value="KR"/>
    <property type="match status" value="3"/>
</dbReference>
<feature type="region of interest" description="Disordered" evidence="9">
    <location>
        <begin position="1969"/>
        <end position="1993"/>
    </location>
</feature>
<dbReference type="SMART" id="SM00825">
    <property type="entry name" value="PKS_KS"/>
    <property type="match status" value="3"/>
</dbReference>
<dbReference type="SUPFAM" id="SSF55048">
    <property type="entry name" value="Probable ACP-binding domain of malonyl-CoA ACP transacylase"/>
    <property type="match status" value="3"/>
</dbReference>
<dbReference type="InterPro" id="IPR020807">
    <property type="entry name" value="PKS_DH"/>
</dbReference>
<dbReference type="InterPro" id="IPR016036">
    <property type="entry name" value="Malonyl_transacylase_ACP-bd"/>
</dbReference>
<dbReference type="CDD" id="cd08956">
    <property type="entry name" value="KR_3_FAS_SDR_x"/>
    <property type="match status" value="1"/>
</dbReference>
<evidence type="ECO:0000256" key="4">
    <source>
        <dbReference type="ARBA" id="ARBA00022679"/>
    </source>
</evidence>
<dbReference type="EMBL" id="CP002994">
    <property type="protein sequence ID" value="AEM85978.1"/>
    <property type="molecule type" value="Genomic_DNA"/>
</dbReference>
<dbReference type="Pfam" id="PF13602">
    <property type="entry name" value="ADH_zinc_N_2"/>
    <property type="match status" value="1"/>
</dbReference>
<feature type="domain" description="PKS/mFAS DH" evidence="12">
    <location>
        <begin position="2442"/>
        <end position="2719"/>
    </location>
</feature>
<dbReference type="InterPro" id="IPR018201">
    <property type="entry name" value="Ketoacyl_synth_AS"/>
</dbReference>
<dbReference type="InterPro" id="IPR016039">
    <property type="entry name" value="Thiolase-like"/>
</dbReference>
<dbReference type="InterPro" id="IPR036736">
    <property type="entry name" value="ACP-like_sf"/>
</dbReference>
<dbReference type="PROSITE" id="PS52019">
    <property type="entry name" value="PKS_MFAS_DH"/>
    <property type="match status" value="1"/>
</dbReference>
<dbReference type="InterPro" id="IPR020843">
    <property type="entry name" value="ER"/>
</dbReference>
<keyword evidence="6" id="KW-0511">Multifunctional enzyme</keyword>
<dbReference type="Gene3D" id="3.10.129.110">
    <property type="entry name" value="Polyketide synthase dehydratase"/>
    <property type="match status" value="1"/>
</dbReference>
<keyword evidence="2" id="KW-0596">Phosphopantetheine</keyword>
<dbReference type="GO" id="GO:0004312">
    <property type="term" value="F:fatty acid synthase activity"/>
    <property type="evidence" value="ECO:0007669"/>
    <property type="project" value="TreeGrafter"/>
</dbReference>
<dbReference type="InterPro" id="IPR014031">
    <property type="entry name" value="Ketoacyl_synth_C"/>
</dbReference>
<dbReference type="InterPro" id="IPR049552">
    <property type="entry name" value="PKS_DH_N"/>
</dbReference>
<dbReference type="InterPro" id="IPR002364">
    <property type="entry name" value="Quin_OxRdtase/zeta-crystal_CS"/>
</dbReference>
<dbReference type="CDD" id="cd05195">
    <property type="entry name" value="enoyl_red"/>
    <property type="match status" value="1"/>
</dbReference>
<accession>G2P0I0</accession>
<dbReference type="InterPro" id="IPR041618">
    <property type="entry name" value="PKS_DE"/>
</dbReference>
<dbReference type="Pfam" id="PF08240">
    <property type="entry name" value="ADH_N"/>
    <property type="match status" value="1"/>
</dbReference>
<dbReference type="InterPro" id="IPR020841">
    <property type="entry name" value="PKS_Beta-ketoAc_synthase_dom"/>
</dbReference>
<name>G2P0I0_STRV4</name>
<dbReference type="InterPro" id="IPR011032">
    <property type="entry name" value="GroES-like_sf"/>
</dbReference>
<dbReference type="SMART" id="SM00827">
    <property type="entry name" value="PKS_AT"/>
    <property type="match status" value="3"/>
</dbReference>
<dbReference type="SMART" id="SM00822">
    <property type="entry name" value="PKS_KR"/>
    <property type="match status" value="3"/>
</dbReference>
<dbReference type="GO" id="GO:0008270">
    <property type="term" value="F:zinc ion binding"/>
    <property type="evidence" value="ECO:0007669"/>
    <property type="project" value="InterPro"/>
</dbReference>
<evidence type="ECO:0000256" key="9">
    <source>
        <dbReference type="SAM" id="MobiDB-lite"/>
    </source>
</evidence>
<dbReference type="InterPro" id="IPR036291">
    <property type="entry name" value="NAD(P)-bd_dom_sf"/>
</dbReference>
<evidence type="ECO:0000256" key="5">
    <source>
        <dbReference type="ARBA" id="ARBA00023194"/>
    </source>
</evidence>
<keyword evidence="3" id="KW-0597">Phosphoprotein</keyword>
<dbReference type="PROSITE" id="PS52004">
    <property type="entry name" value="KS3_2"/>
    <property type="match status" value="3"/>
</dbReference>
<dbReference type="SUPFAM" id="SSF50129">
    <property type="entry name" value="GroES-like"/>
    <property type="match status" value="1"/>
</dbReference>
<evidence type="ECO:0000259" key="12">
    <source>
        <dbReference type="PROSITE" id="PS52019"/>
    </source>
</evidence>
<dbReference type="Pfam" id="PF14765">
    <property type="entry name" value="PS-DH"/>
    <property type="match status" value="1"/>
</dbReference>
<dbReference type="SUPFAM" id="SSF53901">
    <property type="entry name" value="Thiolase-like"/>
    <property type="match status" value="3"/>
</dbReference>
<dbReference type="InterPro" id="IPR049551">
    <property type="entry name" value="PKS_DH_C"/>
</dbReference>
<dbReference type="GO" id="GO:0016491">
    <property type="term" value="F:oxidoreductase activity"/>
    <property type="evidence" value="ECO:0007669"/>
    <property type="project" value="InterPro"/>
</dbReference>
<dbReference type="InterPro" id="IPR032821">
    <property type="entry name" value="PKS_assoc"/>
</dbReference>
<dbReference type="Pfam" id="PF00550">
    <property type="entry name" value="PP-binding"/>
    <property type="match status" value="3"/>
</dbReference>
<dbReference type="GO" id="GO:0033068">
    <property type="term" value="P:macrolide biosynthetic process"/>
    <property type="evidence" value="ECO:0007669"/>
    <property type="project" value="UniProtKB-ARBA"/>
</dbReference>
<dbReference type="Pfam" id="PF22953">
    <property type="entry name" value="SpnB_Rossmann"/>
    <property type="match status" value="1"/>
</dbReference>
<dbReference type="InterPro" id="IPR013968">
    <property type="entry name" value="PKS_KR"/>
</dbReference>
<dbReference type="NCBIfam" id="NF045894">
    <property type="entry name" value="PKS_plus_SDR"/>
    <property type="match status" value="2"/>
</dbReference>
<dbReference type="FunFam" id="3.40.50.720:FF:000209">
    <property type="entry name" value="Polyketide synthase Pks12"/>
    <property type="match status" value="1"/>
</dbReference>
<dbReference type="InterPro" id="IPR055123">
    <property type="entry name" value="SpnB-like_Rossmann"/>
</dbReference>
<dbReference type="PANTHER" id="PTHR43775">
    <property type="entry name" value="FATTY ACID SYNTHASE"/>
    <property type="match status" value="1"/>
</dbReference>
<dbReference type="Gene3D" id="3.90.180.10">
    <property type="entry name" value="Medium-chain alcohol dehydrogenases, catalytic domain"/>
    <property type="match status" value="1"/>
</dbReference>
<dbReference type="HOGENOM" id="CLU_000022_35_8_11"/>
<dbReference type="PANTHER" id="PTHR43775:SF51">
    <property type="entry name" value="INACTIVE PHENOLPHTHIOCEROL SYNTHESIS POLYKETIDE SYNTHASE TYPE I PKS1-RELATED"/>
    <property type="match status" value="1"/>
</dbReference>
<dbReference type="SUPFAM" id="SSF47336">
    <property type="entry name" value="ACP-like"/>
    <property type="match status" value="3"/>
</dbReference>
<evidence type="ECO:0000256" key="3">
    <source>
        <dbReference type="ARBA" id="ARBA00022553"/>
    </source>
</evidence>
<sequence length="5171" mass="539495">MSDDKSFEYLKKVTSELKRARNRLSELESKSREPLAIVGMACRYPGGVAGPDDLWNLVASGTDAVSAFPADRGWDVDALYDPAGDRPNTSLTREGGFLTAAAEFDAGFFGISPREALAMDPQQRLMLEVSWEALEHAGIDPRALAGSSTGVFTGLMYHDYPACDQPDSPEATGSAGLGANGAVASGRVSYVLGLEGPAVTVDTACSSSLVAMHWAGQALRSGECSLALAGGVTVMATPSSFVEFSRQGGLAPDGRCKAFAEGADGTGWSEGAGVVVLERLSDARRNGHRVLAVVRSSAVNQDGASNGLTAPNGPSQQRVIRQALAAAGLSPAEVDVVEAHGTGTALGDPIEAQALLSVYGQGRSGDQPLWLGSLKSNIGHSQAAAGVAGVIKMVQAMRYGTLPRTLHVDEPSTRVDWGRGRVRLLTEEQPWPETGHPRRAGVSSFGVSGTNAHLILEAASLAEDGPAAQDASDSGAGVVGGVVPWVVSGRSAAAVAGQAGRLLERVERESGLNAADVAWSLLGSRSLFDHRAVVVGAGRDELTAGLRALAAGEPAVGVAEGFAGPGRQVVFVFPGQGAQWVGMAGELRKSYPVFADALAECGDALGEFVDWSLLDALDDREMLARVDVVQPALWAVMVSLARVWQSLGVRPAAVVGHSQGEIAAAVVAGGLSLSDGARVVALRSRAIAEVLVGDGGMVAVSLPVERARELIGRWGDGLSVAAVNGPGSVVVSGVSLALDELVAHCEGVGVQARRVPVDYASHSAVVERVEQRLARDVAAVTPVSGSVPMYSTVTAGLIDTGELDAGYWYRNLRQTVLFEDANRALVEAGYSVFVEISPHPVLTMPLQDTLDTHYPGLAAEAVVTGTLRRNEGGPVRMLASAAELFVHGVPIVWDGLFAGRSPRRVDLPTYAFQRSRYWPAAVPERAPGRDPVDALFWESVESGELARSLGVDDEVVSDVVPALLNWRERRLRAAAADDWSYRQSWIPLDGLRQGPPAGRWLVVADSGDDPWSTGVVEALGPDTAVIELDDVHAERLAGADCAGLVWLPPTGEAGVAATLRMVQALRESGSTAPLWVLTRAAVSTRWGEQVSGVWQGGIWGLGRVAALELPGLWGGLIDLPENPDPAALKRLAGVLSAAHGEDQLAVRASGVVARRLVRAPSRGTGEPWRTSGTALITGGTGGIGGYVARWLVDRGAEHLVLLSRRGPDAPGAAELRAELEQAGARVSVHACDVADREALAAIVDAIPDDLPLRTVMHAAGVGGVLTPVESLTPGQLAGELRVKAGGALLLDELTADLELDAFVLFSSGAASWGGGGQGGYAAGNACLDSLAEYRRARGRTATSIAWGGWAAPGMTELDAAFGNHLRRMGVLTMQPDLAITAMQRVLEDDETTVTVSDMDWAKFVPAFTLARPSRLFALLPEAVPAAVELAGTDGTGFADRVAAMSVAELREHLTALVREHAAAVLGYAGGDDIESGQAFREIGFDSVTAVELRNRLKTATGLALPATLVFDYPNAARLAGYLAEQLGDVTARHDLPVPVAVTDDPIVVVGMACRYPGGVTGPDDLWDLVATGTDAMTPFPADRGWDIEALYDPAGYRPGTSVTGEGGFVESVAEFDAGFFGISPREALAMDPQQRLMLEVSWEALEHAGIDPASLTGTATGVFVGAASSGYLEAIEGLAETESHRMTSGLLSVISGRLSYTLGLEGPAVTVDTACSSSLVAMHLAGQALRSGECSLALAGGVNVLVKPAGFVEFSRQNGLAADGRVKAFAEAADGTGWSEGAGVVVLERLSDARRNGHRVLAVVRSSAVNQDGASNGLTAPNGPSQQRVIRQALAAAGLSPAEVDVVEAHGTGTALGDPIEAQALLSTYGQGRPEDQPLWLGTVKSNIGHSQAAAGAAGVIKMVQAIRHGSLPPTLNVDEPSTRVDWGRGRVRLLTEEQPWPETGHPRRAGVSSFGVSGTNAHLILEAAPENETADSDERPTGENAGEEQGKALGTGTVWVVSGRSADAVTGQAGRLLERVERDATPDVAGVTYSLLRSRSLFGHRAVVVGADRDELTAGLRTLAAGEPDPNVARGVARNGHRVAVLFTGQGAQRLGMGRRLYGESGVFAAAFDEVVAELDRHLESPLRDVIWGEDAEVLNATGWAQPALFAVEVALFRLLQSFGVVPDYLLGHSIGEVAAAHVAGVFELVDACRLVVARARLMQALPAGGAMVAIAASEEDVLPHLTEGVSVAAVNAPGSVVVSGARAAVMEVGEHFTAQGVKTTRLRVSHAFHSVLMEPMLAEFTSAIADVTFSLPQIPVVSNLTGEPEDMSSPKYWARQVRSAVRFADGLAWLAGQGVDTFVEAGPDAVLAALVETNGADGVTTVALQRRDRTGSQAVLHALAHLFANGVPVSWEALFAGSTPGLVDLPTYAFQRSRYWPEGGMASADVAAAGLEAVEHPLLGAVLSSPEGGGVVFTSRLSAGSQPWLADHAVQGAVVFPGTGFVELVVQAADAVGCGRVSELIVEAPLVLPERGGVQVQVVVGESEDGRRPVTVYARPDGGGDQPWLRYAGGVVEDTTVADVSGFEELAGVWPPPGAEAMVTEGMYERIAAEGFAYGPSFQGLSRAWHRDGHVFAEVELPEPQSGRAGAYGLHPALLDAVLHAMSFVDLEPAEYGRLPFSFGDVVLHASGATRVRACLTRTGPDSLSVALADEAGEAVLSLGSLVMRPLTPQALSAAAGDQDETVLAVRWAPLDTPDPALDYWAGVAAGVVAGPGQDVTWLTGAVPHAHVDRVTSESSGPLVVAVSGADSPIEGAHESTRWMLEQLQTWQAGDRDLVVVTSGAVAVGPDETVTDLGAAAVRGLVRSAQAENPGRITLIDTDAATGMTAGLLAVARGTGEPQLAVRAGRLYAARLARADVGLAVPETDAWHLDSLAKGTLENLRLVPFAEGGRELGSGEVRIRVHAAGVNFRDVLNALGMYPDPDELLGSDVAGVVAEVGPGVSDLRVGDRVMGLVDGGIGSLVVCDRRLVVPVPAGWSFVTAASVPTAFLTAYYALVELAGLRAGERVLVHAGAGGVGMAAIQLARHLGAEVFSTASDGKRGLLRARGLDEGHLASSRSLDFEAAFSRATGGRGVDVVLNSLTGDFIDASLRLMPGGGRFIEMGKADIRSQEGLNADHPGVGYRTFDLVEAGPDRVQEMLLALVGLFEAGVLEPLPTVEWDVRQAPEAFRYMSQARHVGKIVLRVRQRLMGEGTVLVTGGTGGLGGEVARHLVMVHGVRDLVLVSRRGSAAPGAGELVAELSGEGARVRVAACDVSDREALAGVLAEIPAECPLTGVVHTAGVVDDGVISSLTADRLAPVLAPKVDAAWHLHELTRGLDLSLFAVFSSMSGLIGSPGQGNYAAGNVFLDALVARRRHEGLPGVSMAWGPWTPEVGLTGTLSEADLCRMRSSGMPPLSVAQGMRLFDRAVLADIPVVALTRMDASVLRGQADLPVMLRTLVGARPRRAVAGDRQQSGGLARQLAGLTVQQRDQHLFALVRDHVAVVLGHQSGEQVDPGQAFREIGFDSLTAVELRNRLQTATGLSLPATLVFDYPNATRLVGHLAERFGDATESATRQELPALVSVTDDPVVVVGMACRYPGGVESPDDLWNLVTTGTDAMTPFPADRGWDVDGLYDPTGSRPNTAVASEGGFLTAAADFDAGFFGISPREAVAMDPQQRLILEVAWEALEHAGIDPTVLGGTPAGVFVGSYHSGYGDLVAQAGGDAQAQLLTGGQQSVLSGRVSYVLGLEGPAVTVDTACSSSLVAMHLAGQSLRAGESSLALAGGVTVMATPGTFVEFSRQGGLAADGRCKAFAESADGTGWSEGAGIMVLERLSDARRNGHRVLAVMRSSAVNQDGASNGLTAPNGPSQQRVIRQALAAAGLSPTDVDAVEAHGTGTTLGDPIEAQAVLATYGQDRPEDRPLFLGAIKSNLGHTQAAAGVAGVIKMVLAMRHGVLPRTLHVDEPSTHVDWSQGRVRLLTQEQPWPETGRPRRAGVSSFGISGTNAHVILEAVPAVEPEVEAGGDGGSVWVVSARSEQALRGQAERLVSAVESLDPVGVGAALLSRSLFDHRAVVVGADRDELRAGLRAVAAGEPVANAVEGVARPGGRVAVLFAGQGAQRLGMGRRLYGESGVFAAAFDEVVAELDRHLESPLRDVIWGEDAEVLNATGWAQPALFAVEVALFRLLQSFGVVPDYLLGHSIGEVAAAHVAGVFELVDACRLVVARARLMQALPAGGAMVAIAAPEEEVLPYLSEDVSIAAVNAPGSVVVSGARAAVMEVGEHFTAQGVKTTRLRVSHAFHSVLMEPMLDDFMAEIADVSFSLPQIPVVSNLTGEPADMSSPGYWARQVRSAVRFADGLAWLAGQGVDTFVDAGPDGVVAGLARTDAAGAVAVALMRKDRDGLRTALVAAGDLFVRGVPVVWDELFGGRKPGRVDLPTYAFQRRRYWPAAVAESEQVTSRDPLDAMFWESVEGGQLARSLGVDDDVVSGVAPALLDWRERRRREMTADHWRYRQRWVPVDGIPQDATAGRRLVIVPTGDDPWVSAVVAALGTDITVLEADAADTDRVAAEGVGCTAVVWLPPAEEAGIAATLRLVQAVRESELAAPLWVLTRRAVAARPGDQVDGVWHGGVWGLGRVAALELPGLWGGLVDLPEDLDQTVTAHLSGVLSADHGEDQLAIRSSGVLARRLVHATGRDGAGEPWRTSGTALITGGTGGIGGYVARWLVDRGAEHVVLLSRRGAEAPGTVDLRAELEDAGARVTMLAGDVADRSVMTEALAGVPADLPLRTVVHAAGVGNAFTPVESMTPDQLAGELRVKAGGALLLDELTADLELDAFVLFSSGAASWGGSGQGGYAAGNACLDSLAEYRRALGRTATSVAWGTWAEAGMAADSSEGHGLQRLGVSAMAPDLAVTALQRVVEDDETTVTVTDMDWGTFAPAFTLARPSNLFALLPEAAPAPEAAGEDEGPELAHRMAALPAEERREHLMTLVREHTAAVLGHDSAKDVDPAQAFRDAGFDSLAAVELRNRLQKITGLALPATLVFDYPSPNKLVDHLAEELGGDEAVAAGLQELKERLQAFAADPAVRDDLEAMLRQVLATAEGTNGYDSSPAAQRDDIDAASDDELFSMVDQETSWMSDSSSTADHE</sequence>
<dbReference type="PROSITE" id="PS50075">
    <property type="entry name" value="CARRIER"/>
    <property type="match status" value="3"/>
</dbReference>
<dbReference type="InterPro" id="IPR001227">
    <property type="entry name" value="Ac_transferase_dom_sf"/>
</dbReference>
<dbReference type="GO" id="GO:0031177">
    <property type="term" value="F:phosphopantetheine binding"/>
    <property type="evidence" value="ECO:0007669"/>
    <property type="project" value="InterPro"/>
</dbReference>
<dbReference type="Pfam" id="PF00698">
    <property type="entry name" value="Acyl_transf_1"/>
    <property type="match status" value="3"/>
</dbReference>
<dbReference type="Pfam" id="PF02801">
    <property type="entry name" value="Ketoacyl-synt_C"/>
    <property type="match status" value="3"/>
</dbReference>
<feature type="region of interest" description="N-terminal hotdog fold" evidence="8">
    <location>
        <begin position="2442"/>
        <end position="2565"/>
    </location>
</feature>
<dbReference type="FunFam" id="3.40.366.10:FF:000002">
    <property type="entry name" value="Probable polyketide synthase 2"/>
    <property type="match status" value="1"/>
</dbReference>
<dbReference type="Pfam" id="PF00109">
    <property type="entry name" value="ketoacyl-synt"/>
    <property type="match status" value="3"/>
</dbReference>
<dbReference type="Gene3D" id="3.40.50.11460">
    <property type="match status" value="1"/>
</dbReference>
<evidence type="ECO:0000256" key="1">
    <source>
        <dbReference type="ARBA" id="ARBA00004792"/>
    </source>
</evidence>
<dbReference type="InterPro" id="IPR006162">
    <property type="entry name" value="Ppantetheine_attach_site"/>
</dbReference>
<dbReference type="SUPFAM" id="SSF51735">
    <property type="entry name" value="NAD(P)-binding Rossmann-fold domains"/>
    <property type="match status" value="7"/>
</dbReference>
<evidence type="ECO:0000259" key="10">
    <source>
        <dbReference type="PROSITE" id="PS50075"/>
    </source>
</evidence>
<gene>
    <name evidence="13" type="ORF">Strvi_6584</name>
</gene>
<dbReference type="Gene3D" id="3.40.50.720">
    <property type="entry name" value="NAD(P)-binding Rossmann-like Domain"/>
    <property type="match status" value="3"/>
</dbReference>
<dbReference type="SMART" id="SM01294">
    <property type="entry name" value="PKS_PP_betabranch"/>
    <property type="match status" value="3"/>
</dbReference>
<feature type="domain" description="Ketosynthase family 3 (KS3)" evidence="11">
    <location>
        <begin position="32"/>
        <end position="458"/>
    </location>
</feature>
<organism evidence="13 14">
    <name type="scientific">Streptomyces violaceusniger (strain Tu 4113)</name>
    <dbReference type="NCBI Taxonomy" id="653045"/>
    <lineage>
        <taxon>Bacteria</taxon>
        <taxon>Bacillati</taxon>
        <taxon>Actinomycetota</taxon>
        <taxon>Actinomycetes</taxon>
        <taxon>Kitasatosporales</taxon>
        <taxon>Streptomycetaceae</taxon>
        <taxon>Streptomyces</taxon>
        <taxon>Streptomyces violaceusniger group</taxon>
    </lineage>
</organism>
<dbReference type="Pfam" id="PF18369">
    <property type="entry name" value="PKS_DE"/>
    <property type="match status" value="2"/>
</dbReference>
<dbReference type="CDD" id="cd08952">
    <property type="entry name" value="KR_1_SDR_x"/>
    <property type="match status" value="2"/>
</dbReference>
<evidence type="ECO:0000256" key="2">
    <source>
        <dbReference type="ARBA" id="ARBA00022450"/>
    </source>
</evidence>
<dbReference type="InterPro" id="IPR013154">
    <property type="entry name" value="ADH-like_N"/>
</dbReference>
<feature type="domain" description="Ketosynthase family 3 (KS3)" evidence="11">
    <location>
        <begin position="1543"/>
        <end position="1968"/>
    </location>
</feature>
<feature type="domain" description="Carrier" evidence="10">
    <location>
        <begin position="5009"/>
        <end position="5084"/>
    </location>
</feature>
<feature type="domain" description="Ketosynthase family 3 (KS3)" evidence="11">
    <location>
        <begin position="3611"/>
        <end position="4037"/>
    </location>
</feature>
<evidence type="ECO:0000256" key="7">
    <source>
        <dbReference type="ARBA" id="ARBA00023315"/>
    </source>
</evidence>
<evidence type="ECO:0000313" key="13">
    <source>
        <dbReference type="EMBL" id="AEM85978.1"/>
    </source>
</evidence>
<dbReference type="Gene3D" id="3.40.47.10">
    <property type="match status" value="3"/>
</dbReference>
<dbReference type="SUPFAM" id="SSF52151">
    <property type="entry name" value="FabD/lysophospholipase-like"/>
    <property type="match status" value="3"/>
</dbReference>
<evidence type="ECO:0000256" key="8">
    <source>
        <dbReference type="PROSITE-ProRule" id="PRU01363"/>
    </source>
</evidence>
<dbReference type="GO" id="GO:0004315">
    <property type="term" value="F:3-oxoacyl-[acyl-carrier-protein] synthase activity"/>
    <property type="evidence" value="ECO:0007669"/>
    <property type="project" value="InterPro"/>
</dbReference>
<dbReference type="Pfam" id="PF21089">
    <property type="entry name" value="PKS_DH_N"/>
    <property type="match status" value="1"/>
</dbReference>
<dbReference type="FunFam" id="1.10.1200.10:FF:000007">
    <property type="entry name" value="Probable polyketide synthase pks17"/>
    <property type="match status" value="3"/>
</dbReference>
<dbReference type="InterPro" id="IPR042104">
    <property type="entry name" value="PKS_dehydratase_sf"/>
</dbReference>
<dbReference type="InterPro" id="IPR016035">
    <property type="entry name" value="Acyl_Trfase/lysoPLipase"/>
</dbReference>
<feature type="region of interest" description="C-terminal hotdog fold" evidence="8">
    <location>
        <begin position="2581"/>
        <end position="2719"/>
    </location>
</feature>
<dbReference type="InterPro" id="IPR057326">
    <property type="entry name" value="KR_dom"/>
</dbReference>
<dbReference type="SMART" id="SM00826">
    <property type="entry name" value="PKS_DH"/>
    <property type="match status" value="1"/>
</dbReference>
<dbReference type="SMART" id="SM00829">
    <property type="entry name" value="PKS_ER"/>
    <property type="match status" value="1"/>
</dbReference>
<dbReference type="InterPro" id="IPR050091">
    <property type="entry name" value="PKS_NRPS_Biosynth_Enz"/>
</dbReference>
<feature type="domain" description="Carrier" evidence="10">
    <location>
        <begin position="3516"/>
        <end position="3591"/>
    </location>
</feature>
<dbReference type="FunFam" id="3.40.47.10:FF:000019">
    <property type="entry name" value="Polyketide synthase type I"/>
    <property type="match status" value="3"/>
</dbReference>
<dbReference type="eggNOG" id="COG3321">
    <property type="taxonomic scope" value="Bacteria"/>
</dbReference>
<keyword evidence="14" id="KW-1185">Reference proteome</keyword>
<dbReference type="Gene3D" id="6.10.140.1830">
    <property type="match status" value="2"/>
</dbReference>
<dbReference type="Pfam" id="PF16197">
    <property type="entry name" value="KAsynt_C_assoc"/>
    <property type="match status" value="3"/>
</dbReference>
<protein>
    <submittedName>
        <fullName evidence="13">Beta-ketoacyl synthase</fullName>
    </submittedName>
</protein>
<dbReference type="PROSITE" id="PS00012">
    <property type="entry name" value="PHOSPHOPANTETHEINE"/>
    <property type="match status" value="3"/>
</dbReference>
<dbReference type="InterPro" id="IPR020806">
    <property type="entry name" value="PKS_PP-bd"/>
</dbReference>
<dbReference type="PROSITE" id="PS01162">
    <property type="entry name" value="QOR_ZETA_CRYSTAL"/>
    <property type="match status" value="1"/>
</dbReference>
<dbReference type="GO" id="GO:0006633">
    <property type="term" value="P:fatty acid biosynthetic process"/>
    <property type="evidence" value="ECO:0007669"/>
    <property type="project" value="InterPro"/>
</dbReference>
<dbReference type="Gene3D" id="1.10.1200.10">
    <property type="entry name" value="ACP-like"/>
    <property type="match status" value="3"/>
</dbReference>
<reference evidence="13" key="1">
    <citation type="submission" date="2011-08" db="EMBL/GenBank/DDBJ databases">
        <title>Complete sequence of chromosome of Streptomyces violaceusniger Tu 4113.</title>
        <authorList>
            <consortium name="US DOE Joint Genome Institute"/>
            <person name="Lucas S."/>
            <person name="Han J."/>
            <person name="Lapidus A."/>
            <person name="Cheng J.-F."/>
            <person name="Goodwin L."/>
            <person name="Pitluck S."/>
            <person name="Peters L."/>
            <person name="Ivanova N."/>
            <person name="Daligault H."/>
            <person name="Detter J.C."/>
            <person name="Han C."/>
            <person name="Tapia R."/>
            <person name="Land M."/>
            <person name="Hauser L."/>
            <person name="Kyrpides N."/>
            <person name="Ivanova N."/>
            <person name="Pagani I."/>
            <person name="Hagen A."/>
            <person name="Katz L."/>
            <person name="Fiedler H.-P."/>
            <person name="Keasling J."/>
            <person name="Fortman J."/>
            <person name="Woyke T."/>
        </authorList>
    </citation>
    <scope>NUCLEOTIDE SEQUENCE [LARGE SCALE GENOMIC DNA]</scope>
    <source>
        <strain evidence="13">Tu 4113</strain>
    </source>
</reference>
<feature type="active site" description="Proton acceptor; for dehydratase activity" evidence="8">
    <location>
        <position position="2474"/>
    </location>
</feature>
<keyword evidence="4" id="KW-0808">Transferase</keyword>
<evidence type="ECO:0000313" key="14">
    <source>
        <dbReference type="Proteomes" id="UP000008703"/>
    </source>
</evidence>
<dbReference type="KEGG" id="svl:Strvi_6584"/>
<dbReference type="FunFam" id="3.90.180.10:FF:000032">
    <property type="entry name" value="Probable polyketide synthase pks1"/>
    <property type="match status" value="1"/>
</dbReference>
<dbReference type="InterPro" id="IPR014030">
    <property type="entry name" value="Ketoacyl_synth_N"/>
</dbReference>
<dbReference type="Gene3D" id="3.40.366.10">
    <property type="entry name" value="Malonyl-Coenzyme A Acyl Carrier Protein, domain 2"/>
    <property type="match status" value="3"/>
</dbReference>
<dbReference type="InterPro" id="IPR049900">
    <property type="entry name" value="PKS_mFAS_DH"/>
</dbReference>
<evidence type="ECO:0000259" key="11">
    <source>
        <dbReference type="PROSITE" id="PS52004"/>
    </source>
</evidence>
<keyword evidence="5" id="KW-0045">Antibiotic biosynthesis</keyword>
<dbReference type="SMART" id="SM00823">
    <property type="entry name" value="PKS_PP"/>
    <property type="match status" value="3"/>
</dbReference>
<dbReference type="Proteomes" id="UP000008703">
    <property type="component" value="Chromosome"/>
</dbReference>
<comment type="pathway">
    <text evidence="1">Antibiotic biosynthesis.</text>
</comment>